<evidence type="ECO:0000313" key="3">
    <source>
        <dbReference type="Proteomes" id="UP000245430"/>
    </source>
</evidence>
<dbReference type="RefSeq" id="WP_109683258.1">
    <property type="nucleotide sequence ID" value="NZ_QGGP01000008.1"/>
</dbReference>
<feature type="chain" id="PRO_5016414165" description="Lipoprotein" evidence="1">
    <location>
        <begin position="24"/>
        <end position="176"/>
    </location>
</feature>
<keyword evidence="3" id="KW-1185">Reference proteome</keyword>
<comment type="caution">
    <text evidence="2">The sequence shown here is derived from an EMBL/GenBank/DDBJ whole genome shotgun (WGS) entry which is preliminary data.</text>
</comment>
<dbReference type="OrthoDB" id="824283at2"/>
<dbReference type="EMBL" id="QGGP01000008">
    <property type="protein sequence ID" value="PWK17572.1"/>
    <property type="molecule type" value="Genomic_DNA"/>
</dbReference>
<keyword evidence="1" id="KW-0732">Signal</keyword>
<evidence type="ECO:0000256" key="1">
    <source>
        <dbReference type="SAM" id="SignalP"/>
    </source>
</evidence>
<dbReference type="PROSITE" id="PS51257">
    <property type="entry name" value="PROKAR_LIPOPROTEIN"/>
    <property type="match status" value="1"/>
</dbReference>
<organism evidence="2 3">
    <name type="scientific">Xanthomarina spongicola</name>
    <dbReference type="NCBI Taxonomy" id="570520"/>
    <lineage>
        <taxon>Bacteria</taxon>
        <taxon>Pseudomonadati</taxon>
        <taxon>Bacteroidota</taxon>
        <taxon>Flavobacteriia</taxon>
        <taxon>Flavobacteriales</taxon>
        <taxon>Flavobacteriaceae</taxon>
        <taxon>Xanthomarina</taxon>
    </lineage>
</organism>
<evidence type="ECO:0008006" key="4">
    <source>
        <dbReference type="Google" id="ProtNLM"/>
    </source>
</evidence>
<evidence type="ECO:0000313" key="2">
    <source>
        <dbReference type="EMBL" id="PWK17572.1"/>
    </source>
</evidence>
<dbReference type="Proteomes" id="UP000245430">
    <property type="component" value="Unassembled WGS sequence"/>
</dbReference>
<accession>A0A316DJA3</accession>
<name>A0A316DJA3_9FLAO</name>
<dbReference type="AlphaFoldDB" id="A0A316DJA3"/>
<gene>
    <name evidence="2" type="ORF">LX78_02674</name>
</gene>
<dbReference type="Pfam" id="PF19765">
    <property type="entry name" value="DUF6252"/>
    <property type="match status" value="1"/>
</dbReference>
<protein>
    <recommendedName>
        <fullName evidence="4">Lipoprotein</fullName>
    </recommendedName>
</protein>
<proteinExistence type="predicted"/>
<sequence length="176" mass="18422">MKTLKHVTLLLMCFSLITFTSCSDDDDGGDGGGGGGAASGTITAKINGNSFTSLEMTSTATLVSGGGQTTLTMQGNTQTQAINLIINGYDGVGTYEISDDNVFRIASYVEPNVSNPANSQTWSAPFQDSGVIGEIKISEETDSNIKGTFNFTGKNSNDDSTKNVTEGAFNLSKQIF</sequence>
<dbReference type="InterPro" id="IPR046219">
    <property type="entry name" value="DUF6252"/>
</dbReference>
<reference evidence="2 3" key="1">
    <citation type="submission" date="2018-05" db="EMBL/GenBank/DDBJ databases">
        <title>Genomic Encyclopedia of Archaeal and Bacterial Type Strains, Phase II (KMG-II): from individual species to whole genera.</title>
        <authorList>
            <person name="Goeker M."/>
        </authorList>
    </citation>
    <scope>NUCLEOTIDE SEQUENCE [LARGE SCALE GENOMIC DNA]</scope>
    <source>
        <strain evidence="2 3">DSM 22637</strain>
    </source>
</reference>
<feature type="signal peptide" evidence="1">
    <location>
        <begin position="1"/>
        <end position="23"/>
    </location>
</feature>